<organism evidence="2 3">
    <name type="scientific">Cocleimonas flava</name>
    <dbReference type="NCBI Taxonomy" id="634765"/>
    <lineage>
        <taxon>Bacteria</taxon>
        <taxon>Pseudomonadati</taxon>
        <taxon>Pseudomonadota</taxon>
        <taxon>Gammaproteobacteria</taxon>
        <taxon>Thiotrichales</taxon>
        <taxon>Thiotrichaceae</taxon>
        <taxon>Cocleimonas</taxon>
    </lineage>
</organism>
<keyword evidence="1" id="KW-0472">Membrane</keyword>
<dbReference type="RefSeq" id="WP_207907042.1">
    <property type="nucleotide sequence ID" value="NZ_BAAAFU010000004.1"/>
</dbReference>
<protein>
    <submittedName>
        <fullName evidence="2">Uncharacterized membrane protein HdeD (DUF308 family)</fullName>
    </submittedName>
</protein>
<dbReference type="EMBL" id="SMFQ01000003">
    <property type="protein sequence ID" value="TCJ87592.1"/>
    <property type="molecule type" value="Genomic_DNA"/>
</dbReference>
<feature type="transmembrane region" description="Helical" evidence="1">
    <location>
        <begin position="89"/>
        <end position="107"/>
    </location>
</feature>
<dbReference type="AlphaFoldDB" id="A0A4R1F4L9"/>
<sequence length="198" mass="22071">MKHISINSHETHDGDIHQQQLEVMATLPKFGSFSVITGILLIALGCIGVLLPEIMALQATIFIAGLLMVGSIFWLVHTFKYKLYGWTQWVKPLMLLITGGVMLFYPLDGVAAIGVLLVIYLIIDAIGSFTFAYMLRPLVGWGWMIFNGVTSLALAILFLVGWPESTLLIVGLYISISLFFDGWALLYMGWMQRKLNAQ</sequence>
<feature type="transmembrane region" description="Helical" evidence="1">
    <location>
        <begin position="57"/>
        <end position="77"/>
    </location>
</feature>
<feature type="transmembrane region" description="Helical" evidence="1">
    <location>
        <begin position="141"/>
        <end position="162"/>
    </location>
</feature>
<comment type="caution">
    <text evidence="2">The sequence shown here is derived from an EMBL/GenBank/DDBJ whole genome shotgun (WGS) entry which is preliminary data.</text>
</comment>
<keyword evidence="1" id="KW-0812">Transmembrane</keyword>
<evidence type="ECO:0000313" key="3">
    <source>
        <dbReference type="Proteomes" id="UP000294887"/>
    </source>
</evidence>
<feature type="transmembrane region" description="Helical" evidence="1">
    <location>
        <begin position="168"/>
        <end position="190"/>
    </location>
</feature>
<proteinExistence type="predicted"/>
<keyword evidence="1" id="KW-1133">Transmembrane helix</keyword>
<gene>
    <name evidence="2" type="ORF">EV695_2104</name>
</gene>
<dbReference type="PANTHER" id="PTHR34989">
    <property type="entry name" value="PROTEIN HDED"/>
    <property type="match status" value="1"/>
</dbReference>
<dbReference type="PANTHER" id="PTHR34989:SF1">
    <property type="entry name" value="PROTEIN HDED"/>
    <property type="match status" value="1"/>
</dbReference>
<feature type="transmembrane region" description="Helical" evidence="1">
    <location>
        <begin position="113"/>
        <end position="134"/>
    </location>
</feature>
<evidence type="ECO:0000256" key="1">
    <source>
        <dbReference type="SAM" id="Phobius"/>
    </source>
</evidence>
<accession>A0A4R1F4L9</accession>
<feature type="transmembrane region" description="Helical" evidence="1">
    <location>
        <begin position="30"/>
        <end position="51"/>
    </location>
</feature>
<evidence type="ECO:0000313" key="2">
    <source>
        <dbReference type="EMBL" id="TCJ87592.1"/>
    </source>
</evidence>
<dbReference type="Pfam" id="PF03729">
    <property type="entry name" value="DUF308"/>
    <property type="match status" value="1"/>
</dbReference>
<name>A0A4R1F4L9_9GAMM</name>
<dbReference type="InterPro" id="IPR005325">
    <property type="entry name" value="DUF308_memb"/>
</dbReference>
<dbReference type="InterPro" id="IPR052712">
    <property type="entry name" value="Acid_resist_chaperone_HdeD"/>
</dbReference>
<reference evidence="2 3" key="1">
    <citation type="submission" date="2019-03" db="EMBL/GenBank/DDBJ databases">
        <title>Genomic Encyclopedia of Type Strains, Phase IV (KMG-IV): sequencing the most valuable type-strain genomes for metagenomic binning, comparative biology and taxonomic classification.</title>
        <authorList>
            <person name="Goeker M."/>
        </authorList>
    </citation>
    <scope>NUCLEOTIDE SEQUENCE [LARGE SCALE GENOMIC DNA]</scope>
    <source>
        <strain evidence="2 3">DSM 24830</strain>
    </source>
</reference>
<keyword evidence="3" id="KW-1185">Reference proteome</keyword>
<dbReference type="Proteomes" id="UP000294887">
    <property type="component" value="Unassembled WGS sequence"/>
</dbReference>
<dbReference type="GO" id="GO:0005886">
    <property type="term" value="C:plasma membrane"/>
    <property type="evidence" value="ECO:0007669"/>
    <property type="project" value="TreeGrafter"/>
</dbReference>